<reference evidence="6" key="1">
    <citation type="submission" date="2023-10" db="EMBL/GenBank/DDBJ databases">
        <authorList>
            <person name="Noh H."/>
        </authorList>
    </citation>
    <scope>NUCLEOTIDE SEQUENCE</scope>
    <source>
        <strain evidence="6">DUCC4014</strain>
    </source>
</reference>
<dbReference type="AlphaFoldDB" id="A0AAF1BK66"/>
<evidence type="ECO:0000256" key="5">
    <source>
        <dbReference type="SAM" id="MobiDB-lite"/>
    </source>
</evidence>
<dbReference type="Gene3D" id="1.10.20.10">
    <property type="entry name" value="Histone, subunit A"/>
    <property type="match status" value="1"/>
</dbReference>
<evidence type="ECO:0000256" key="2">
    <source>
        <dbReference type="ARBA" id="ARBA00023015"/>
    </source>
</evidence>
<dbReference type="GO" id="GO:0006366">
    <property type="term" value="P:transcription by RNA polymerase II"/>
    <property type="evidence" value="ECO:0007669"/>
    <property type="project" value="InterPro"/>
</dbReference>
<keyword evidence="4" id="KW-0539">Nucleus</keyword>
<feature type="compositionally biased region" description="Basic and acidic residues" evidence="5">
    <location>
        <begin position="122"/>
        <end position="132"/>
    </location>
</feature>
<gene>
    <name evidence="6" type="ORF">LOC62_03G004221</name>
</gene>
<dbReference type="GO" id="GO:0005634">
    <property type="term" value="C:nucleus"/>
    <property type="evidence" value="ECO:0007669"/>
    <property type="project" value="UniProtKB-SubCell"/>
</dbReference>
<evidence type="ECO:0000313" key="6">
    <source>
        <dbReference type="EMBL" id="WOO80700.1"/>
    </source>
</evidence>
<sequence length="467" mass="50155">MLGMLSMFYAAQYHQILSQQAAVTPGTPVPPPYTLQQAQTLFCALTPTQQKQVQTNFIARQRLAQQAQQAQQQAQQAGAAPQAAGQPPTAGAAPAQPAPAQPSATASAASTAPATPTPAPPKADKPKADKAAAKSAASAAAAPSGSAPTPPAAKKNAPVRPRPPKEPKKARIDAPEKEKGKEKGKGKEKDKDKDKGKEPEAEKKEEKEKTKATKDKDADKSKDVQAVTEAARMAAAARDDTPDVEGLATTADPRRPRKEEGGFRGSMRGEIARLMYAAGDVVDPDVDSVDYIEDMVIEFLSDLCRPVAPIRANVNAARLAVPLSADTVRHRLATHSHLRKYLERWDHMAYMSVELQQSKRVAQPSHMDLISSVGKQFLGLDGEQESGIGVKRRAAAADINADGDVVKRRGRPPKNPEERKKPGPKKGWKKNLDPNALPKKRAPQGRPYKKKDRPQIASVAPSPKKQP</sequence>
<dbReference type="RefSeq" id="XP_062626732.1">
    <property type="nucleotide sequence ID" value="XM_062770748.1"/>
</dbReference>
<feature type="region of interest" description="Disordered" evidence="5">
    <location>
        <begin position="401"/>
        <end position="467"/>
    </location>
</feature>
<dbReference type="GO" id="GO:0046982">
    <property type="term" value="F:protein heterodimerization activity"/>
    <property type="evidence" value="ECO:0007669"/>
    <property type="project" value="InterPro"/>
</dbReference>
<proteinExistence type="predicted"/>
<feature type="compositionally biased region" description="Low complexity" evidence="5">
    <location>
        <begin position="69"/>
        <end position="95"/>
    </location>
</feature>
<dbReference type="Pfam" id="PF02269">
    <property type="entry name" value="TFIID-18kDa"/>
    <property type="match status" value="1"/>
</dbReference>
<name>A0AAF1BK66_9TREE</name>
<comment type="subcellular location">
    <subcellularLocation>
        <location evidence="1">Nucleus</location>
    </subcellularLocation>
</comment>
<keyword evidence="2" id="KW-0805">Transcription regulation</keyword>
<keyword evidence="7" id="KW-1185">Reference proteome</keyword>
<dbReference type="InterPro" id="IPR003195">
    <property type="entry name" value="TFIID_TAF13"/>
</dbReference>
<feature type="compositionally biased region" description="Basic and acidic residues" evidence="5">
    <location>
        <begin position="252"/>
        <end position="262"/>
    </location>
</feature>
<feature type="compositionally biased region" description="Low complexity" evidence="5">
    <location>
        <begin position="133"/>
        <end position="159"/>
    </location>
</feature>
<keyword evidence="3" id="KW-0804">Transcription</keyword>
<feature type="compositionally biased region" description="Basic residues" evidence="5">
    <location>
        <begin position="438"/>
        <end position="452"/>
    </location>
</feature>
<evidence type="ECO:0000256" key="4">
    <source>
        <dbReference type="ARBA" id="ARBA00023242"/>
    </source>
</evidence>
<dbReference type="InterPro" id="IPR009072">
    <property type="entry name" value="Histone-fold"/>
</dbReference>
<feature type="region of interest" description="Disordered" evidence="5">
    <location>
        <begin position="69"/>
        <end position="263"/>
    </location>
</feature>
<evidence type="ECO:0000313" key="7">
    <source>
        <dbReference type="Proteomes" id="UP000827549"/>
    </source>
</evidence>
<feature type="compositionally biased region" description="Basic and acidic residues" evidence="5">
    <location>
        <begin position="163"/>
        <end position="223"/>
    </location>
</feature>
<accession>A0AAF1BK66</accession>
<evidence type="ECO:0000256" key="1">
    <source>
        <dbReference type="ARBA" id="ARBA00004123"/>
    </source>
</evidence>
<dbReference type="EMBL" id="CP086716">
    <property type="protein sequence ID" value="WOO80700.1"/>
    <property type="molecule type" value="Genomic_DNA"/>
</dbReference>
<organism evidence="6 7">
    <name type="scientific">Vanrija pseudolonga</name>
    <dbReference type="NCBI Taxonomy" id="143232"/>
    <lineage>
        <taxon>Eukaryota</taxon>
        <taxon>Fungi</taxon>
        <taxon>Dikarya</taxon>
        <taxon>Basidiomycota</taxon>
        <taxon>Agaricomycotina</taxon>
        <taxon>Tremellomycetes</taxon>
        <taxon>Trichosporonales</taxon>
        <taxon>Trichosporonaceae</taxon>
        <taxon>Vanrija</taxon>
    </lineage>
</organism>
<feature type="compositionally biased region" description="Low complexity" evidence="5">
    <location>
        <begin position="101"/>
        <end position="114"/>
    </location>
</feature>
<evidence type="ECO:0000256" key="3">
    <source>
        <dbReference type="ARBA" id="ARBA00023163"/>
    </source>
</evidence>
<dbReference type="GeneID" id="87807460"/>
<protein>
    <submittedName>
        <fullName evidence="6">Uncharacterized protein</fullName>
    </submittedName>
</protein>
<dbReference type="SUPFAM" id="SSF47113">
    <property type="entry name" value="Histone-fold"/>
    <property type="match status" value="1"/>
</dbReference>
<dbReference type="Proteomes" id="UP000827549">
    <property type="component" value="Chromosome 3"/>
</dbReference>